<name>A0A5S4F4S8_9ACTN</name>
<gene>
    <name evidence="2" type="ORF">ETD86_37070</name>
</gene>
<comment type="caution">
    <text evidence="2">The sequence shown here is derived from an EMBL/GenBank/DDBJ whole genome shotgun (WGS) entry which is preliminary data.</text>
</comment>
<accession>A0A5S4F4S8</accession>
<evidence type="ECO:0000256" key="1">
    <source>
        <dbReference type="SAM" id="Phobius"/>
    </source>
</evidence>
<dbReference type="Proteomes" id="UP000309128">
    <property type="component" value="Unassembled WGS sequence"/>
</dbReference>
<organism evidence="2 3">
    <name type="scientific">Nonomuraea turkmeniaca</name>
    <dbReference type="NCBI Taxonomy" id="103838"/>
    <lineage>
        <taxon>Bacteria</taxon>
        <taxon>Bacillati</taxon>
        <taxon>Actinomycetota</taxon>
        <taxon>Actinomycetes</taxon>
        <taxon>Streptosporangiales</taxon>
        <taxon>Streptosporangiaceae</taxon>
        <taxon>Nonomuraea</taxon>
    </lineage>
</organism>
<dbReference type="OrthoDB" id="3539605at2"/>
<keyword evidence="3" id="KW-1185">Reference proteome</keyword>
<evidence type="ECO:0000313" key="3">
    <source>
        <dbReference type="Proteomes" id="UP000309128"/>
    </source>
</evidence>
<keyword evidence="1" id="KW-1133">Transmembrane helix</keyword>
<evidence type="ECO:0000313" key="2">
    <source>
        <dbReference type="EMBL" id="TMR11058.1"/>
    </source>
</evidence>
<protein>
    <submittedName>
        <fullName evidence="2">Uncharacterized protein</fullName>
    </submittedName>
</protein>
<proteinExistence type="predicted"/>
<feature type="transmembrane region" description="Helical" evidence="1">
    <location>
        <begin position="118"/>
        <end position="140"/>
    </location>
</feature>
<reference evidence="2 3" key="1">
    <citation type="submission" date="2019-05" db="EMBL/GenBank/DDBJ databases">
        <title>Draft genome sequence of Nonomuraea turkmeniaca DSM 43926.</title>
        <authorList>
            <person name="Saricaoglu S."/>
            <person name="Isik K."/>
        </authorList>
    </citation>
    <scope>NUCLEOTIDE SEQUENCE [LARGE SCALE GENOMIC DNA]</scope>
    <source>
        <strain evidence="2 3">DSM 43926</strain>
    </source>
</reference>
<dbReference type="RefSeq" id="WP_138671307.1">
    <property type="nucleotide sequence ID" value="NZ_VCKY01000168.1"/>
</dbReference>
<dbReference type="EMBL" id="VCKY01000168">
    <property type="protein sequence ID" value="TMR11058.1"/>
    <property type="molecule type" value="Genomic_DNA"/>
</dbReference>
<keyword evidence="1" id="KW-0812">Transmembrane</keyword>
<sequence length="177" mass="19964">MSQPEIATKTAYRTTHPDALAAWRSAADAREEWGKQMDAFLAEHGLSGRTVWVSHSGRVFGIEHVHDTDVPEGWRIDSRTGHLMPRLAKKAGKLIDARLDELKQPDPRDAMPGMPKDCFVSLALLTCGLALLGEALYATWSRPIPEEQVDLTIWERIKLSEYYAAWEAHEAEQERQS</sequence>
<dbReference type="AlphaFoldDB" id="A0A5S4F4S8"/>
<keyword evidence="1" id="KW-0472">Membrane</keyword>